<dbReference type="SMART" id="SM00471">
    <property type="entry name" value="HDc"/>
    <property type="match status" value="1"/>
</dbReference>
<dbReference type="InterPro" id="IPR023023">
    <property type="entry name" value="dNTPase_2"/>
</dbReference>
<sequence>MTAISPWASTPERSRGRLHGEQSGTVRGPRDVFQRDRDRIIHSISFRRLRHKTQVFMAPDGDHFRVRLTHSLEVAQIGRTIARALGLNEDLTEALCLAHDIGHPPFGHAGEDALEAALRGQGGFDHNGHTLRTLTELESPYPAWNGLNLSWETLEGLAKHNGPIAAPEWALAAADAQFDLDLECWPSLEAQVAALADDIAYDNHDIDDGLRAGLLSLDQLMQVPMIADGWRQVESRYPGVPAKRLMGELIRSQIGEMVNDLIGSTQARLTGGGIETIEDVRAAGRCLVTFSDAMRDAERGLKRFMYANLYHHPSQLAAAQAAHDVVAGLFATYAADPARMPAEWREVLPAHEPWRSRHIADFIAGMTDRYAVARYREGVGPIDLPEGF</sequence>
<feature type="domain" description="HD" evidence="4">
    <location>
        <begin position="67"/>
        <end position="202"/>
    </location>
</feature>
<comment type="similarity">
    <text evidence="2">Belongs to the dGTPase family. Type 2 subfamily.</text>
</comment>
<evidence type="ECO:0000313" key="5">
    <source>
        <dbReference type="EMBL" id="TGX55597.1"/>
    </source>
</evidence>
<name>A0A4S1XHX9_9SPHN</name>
<reference evidence="5 6" key="1">
    <citation type="submission" date="2019-04" db="EMBL/GenBank/DDBJ databases">
        <title>Sphingomonas psychrotolerans sp. nov., isolated from soil in the Tianshan Mountains, Xinjiang, China.</title>
        <authorList>
            <person name="Luo Y."/>
            <person name="Sheng H."/>
        </authorList>
    </citation>
    <scope>NUCLEOTIDE SEQUENCE [LARGE SCALE GENOMIC DNA]</scope>
    <source>
        <strain evidence="5 6">ZFGT-11</strain>
    </source>
</reference>
<dbReference type="Gene3D" id="1.10.3210.10">
    <property type="entry name" value="Hypothetical protein af1432"/>
    <property type="match status" value="1"/>
</dbReference>
<evidence type="ECO:0000259" key="4">
    <source>
        <dbReference type="PROSITE" id="PS51831"/>
    </source>
</evidence>
<dbReference type="InterPro" id="IPR026875">
    <property type="entry name" value="PHydrolase_assoc_dom"/>
</dbReference>
<dbReference type="InterPro" id="IPR006261">
    <property type="entry name" value="dGTPase"/>
</dbReference>
<dbReference type="GO" id="GO:0008832">
    <property type="term" value="F:dGTPase activity"/>
    <property type="evidence" value="ECO:0007669"/>
    <property type="project" value="TreeGrafter"/>
</dbReference>
<dbReference type="RefSeq" id="WP_135961800.1">
    <property type="nucleotide sequence ID" value="NZ_SRXT01000001.1"/>
</dbReference>
<keyword evidence="1 2" id="KW-0378">Hydrolase</keyword>
<dbReference type="Pfam" id="PF01966">
    <property type="entry name" value="HD"/>
    <property type="match status" value="1"/>
</dbReference>
<dbReference type="Proteomes" id="UP000306147">
    <property type="component" value="Unassembled WGS sequence"/>
</dbReference>
<dbReference type="SUPFAM" id="SSF109604">
    <property type="entry name" value="HD-domain/PDEase-like"/>
    <property type="match status" value="1"/>
</dbReference>
<dbReference type="PANTHER" id="PTHR11373:SF43">
    <property type="entry name" value="DEOXYGUANOSINETRIPHOSPHATE TRIPHOSPHOHYDROLASE-LIKE PROTEIN"/>
    <property type="match status" value="1"/>
</dbReference>
<dbReference type="CDD" id="cd00077">
    <property type="entry name" value="HDc"/>
    <property type="match status" value="1"/>
</dbReference>
<organism evidence="5 6">
    <name type="scientific">Sphingomonas gei</name>
    <dbReference type="NCBI Taxonomy" id="1395960"/>
    <lineage>
        <taxon>Bacteria</taxon>
        <taxon>Pseudomonadati</taxon>
        <taxon>Pseudomonadota</taxon>
        <taxon>Alphaproteobacteria</taxon>
        <taxon>Sphingomonadales</taxon>
        <taxon>Sphingomonadaceae</taxon>
        <taxon>Sphingomonas</taxon>
    </lineage>
</organism>
<dbReference type="InterPro" id="IPR006674">
    <property type="entry name" value="HD_domain"/>
</dbReference>
<evidence type="ECO:0000256" key="2">
    <source>
        <dbReference type="HAMAP-Rule" id="MF_01212"/>
    </source>
</evidence>
<feature type="region of interest" description="Disordered" evidence="3">
    <location>
        <begin position="1"/>
        <end position="31"/>
    </location>
</feature>
<dbReference type="Pfam" id="PF13286">
    <property type="entry name" value="HD_assoc"/>
    <property type="match status" value="1"/>
</dbReference>
<dbReference type="GO" id="GO:0006203">
    <property type="term" value="P:dGTP catabolic process"/>
    <property type="evidence" value="ECO:0007669"/>
    <property type="project" value="TreeGrafter"/>
</dbReference>
<dbReference type="EMBL" id="SRXT01000001">
    <property type="protein sequence ID" value="TGX55597.1"/>
    <property type="molecule type" value="Genomic_DNA"/>
</dbReference>
<proteinExistence type="inferred from homology"/>
<gene>
    <name evidence="5" type="ORF">E5A73_00190</name>
</gene>
<keyword evidence="6" id="KW-1185">Reference proteome</keyword>
<dbReference type="NCBIfam" id="NF002326">
    <property type="entry name" value="PRK01286.1-1"/>
    <property type="match status" value="1"/>
</dbReference>
<evidence type="ECO:0000256" key="1">
    <source>
        <dbReference type="ARBA" id="ARBA00022801"/>
    </source>
</evidence>
<dbReference type="NCBIfam" id="TIGR01353">
    <property type="entry name" value="dGTP_triPase"/>
    <property type="match status" value="1"/>
</dbReference>
<dbReference type="OrthoDB" id="9803619at2"/>
<dbReference type="NCBIfam" id="NF002328">
    <property type="entry name" value="PRK01286.1-3"/>
    <property type="match status" value="1"/>
</dbReference>
<dbReference type="PROSITE" id="PS51831">
    <property type="entry name" value="HD"/>
    <property type="match status" value="1"/>
</dbReference>
<protein>
    <recommendedName>
        <fullName evidence="2">Deoxyguanosinetriphosphate triphosphohydrolase-like protein</fullName>
    </recommendedName>
</protein>
<comment type="caution">
    <text evidence="5">The sequence shown here is derived from an EMBL/GenBank/DDBJ whole genome shotgun (WGS) entry which is preliminary data.</text>
</comment>
<evidence type="ECO:0000256" key="3">
    <source>
        <dbReference type="SAM" id="MobiDB-lite"/>
    </source>
</evidence>
<accession>A0A4S1XHX9</accession>
<evidence type="ECO:0000313" key="6">
    <source>
        <dbReference type="Proteomes" id="UP000306147"/>
    </source>
</evidence>
<dbReference type="AlphaFoldDB" id="A0A4S1XHX9"/>
<dbReference type="InterPro" id="IPR050135">
    <property type="entry name" value="dGTPase-like"/>
</dbReference>
<dbReference type="PANTHER" id="PTHR11373">
    <property type="entry name" value="DEOXYNUCLEOSIDE TRIPHOSPHATE TRIPHOSPHOHYDROLASE"/>
    <property type="match status" value="1"/>
</dbReference>
<dbReference type="HAMAP" id="MF_01212">
    <property type="entry name" value="dGTPase_type2"/>
    <property type="match status" value="1"/>
</dbReference>
<dbReference type="InterPro" id="IPR003607">
    <property type="entry name" value="HD/PDEase_dom"/>
</dbReference>